<dbReference type="Gene3D" id="3.10.180.10">
    <property type="entry name" value="2,3-Dihydroxybiphenyl 1,2-Dioxygenase, domain 1"/>
    <property type="match status" value="2"/>
</dbReference>
<feature type="domain" description="VOC" evidence="1">
    <location>
        <begin position="7"/>
        <end position="125"/>
    </location>
</feature>
<dbReference type="EMBL" id="JAVDXZ010000001">
    <property type="protein sequence ID" value="MDR7330758.1"/>
    <property type="molecule type" value="Genomic_DNA"/>
</dbReference>
<comment type="caution">
    <text evidence="2">The sequence shown here is derived from an EMBL/GenBank/DDBJ whole genome shotgun (WGS) entry which is preliminary data.</text>
</comment>
<dbReference type="SUPFAM" id="SSF54593">
    <property type="entry name" value="Glyoxalase/Bleomycin resistance protein/Dihydroxybiphenyl dioxygenase"/>
    <property type="match status" value="2"/>
</dbReference>
<sequence>MRITHGDPAWLELTTPDVAGAMEFYRALFGWEFSQPDHLPDGYYLATLHGREVGGITSSVDEETGEKIFETSWKTFLAVDDLAETTGRVPLAHGRILVTPTTIPGSGALSIVEGPCGALLGLWSSDTVDKFDVGGGHGQPCWFELMSTNFDSSLDFYRDVLGWDYHYIARDGTMTREPGAEAKYRYAVNGDTGAATVGIYDAVSVLDEDTGSHWRMYLAVSDMEAALAGVEKQGGAIVEGPKRSPFGTATEIADPQGARFHIVENPRA</sequence>
<keyword evidence="3" id="KW-1185">Reference proteome</keyword>
<dbReference type="InterPro" id="IPR037523">
    <property type="entry name" value="VOC_core"/>
</dbReference>
<name>A0ABU2A0P9_9CORY</name>
<dbReference type="InterPro" id="IPR004360">
    <property type="entry name" value="Glyas_Fos-R_dOase_dom"/>
</dbReference>
<dbReference type="InterPro" id="IPR052164">
    <property type="entry name" value="Anthracycline_SecMetBiosynth"/>
</dbReference>
<protein>
    <submittedName>
        <fullName evidence="2">Enzyme related to lactoylglutathione lyase</fullName>
    </submittedName>
</protein>
<dbReference type="Proteomes" id="UP001180840">
    <property type="component" value="Unassembled WGS sequence"/>
</dbReference>
<feature type="domain" description="VOC" evidence="1">
    <location>
        <begin position="139"/>
        <end position="265"/>
    </location>
</feature>
<accession>A0ABU2A0P9</accession>
<dbReference type="RefSeq" id="WP_290196761.1">
    <property type="nucleotide sequence ID" value="NZ_CP047654.1"/>
</dbReference>
<keyword evidence="2" id="KW-0456">Lyase</keyword>
<gene>
    <name evidence="2" type="ORF">J2S39_002434</name>
</gene>
<dbReference type="PROSITE" id="PS51819">
    <property type="entry name" value="VOC"/>
    <property type="match status" value="2"/>
</dbReference>
<dbReference type="CDD" id="cd07247">
    <property type="entry name" value="SgaA_N_like"/>
    <property type="match status" value="2"/>
</dbReference>
<organism evidence="2 3">
    <name type="scientific">Corynebacterium guangdongense</name>
    <dbReference type="NCBI Taxonomy" id="1783348"/>
    <lineage>
        <taxon>Bacteria</taxon>
        <taxon>Bacillati</taxon>
        <taxon>Actinomycetota</taxon>
        <taxon>Actinomycetes</taxon>
        <taxon>Mycobacteriales</taxon>
        <taxon>Corynebacteriaceae</taxon>
        <taxon>Corynebacterium</taxon>
    </lineage>
</organism>
<dbReference type="PANTHER" id="PTHR33993">
    <property type="entry name" value="GLYOXALASE-RELATED"/>
    <property type="match status" value="1"/>
</dbReference>
<dbReference type="GO" id="GO:0016829">
    <property type="term" value="F:lyase activity"/>
    <property type="evidence" value="ECO:0007669"/>
    <property type="project" value="UniProtKB-KW"/>
</dbReference>
<dbReference type="InterPro" id="IPR029068">
    <property type="entry name" value="Glyas_Bleomycin-R_OHBP_Dase"/>
</dbReference>
<dbReference type="Pfam" id="PF00903">
    <property type="entry name" value="Glyoxalase"/>
    <property type="match status" value="2"/>
</dbReference>
<dbReference type="PANTHER" id="PTHR33993:SF14">
    <property type="entry name" value="GB|AAF24581.1"/>
    <property type="match status" value="1"/>
</dbReference>
<evidence type="ECO:0000313" key="2">
    <source>
        <dbReference type="EMBL" id="MDR7330758.1"/>
    </source>
</evidence>
<reference evidence="2" key="1">
    <citation type="submission" date="2023-07" db="EMBL/GenBank/DDBJ databases">
        <title>Sequencing the genomes of 1000 actinobacteria strains.</title>
        <authorList>
            <person name="Klenk H.-P."/>
        </authorList>
    </citation>
    <scope>NUCLEOTIDE SEQUENCE</scope>
    <source>
        <strain evidence="2">DSM 107476</strain>
    </source>
</reference>
<evidence type="ECO:0000313" key="3">
    <source>
        <dbReference type="Proteomes" id="UP001180840"/>
    </source>
</evidence>
<evidence type="ECO:0000259" key="1">
    <source>
        <dbReference type="PROSITE" id="PS51819"/>
    </source>
</evidence>
<proteinExistence type="predicted"/>